<evidence type="ECO:0000313" key="1">
    <source>
        <dbReference type="EMBL" id="KAK7378242.1"/>
    </source>
</evidence>
<accession>A0AAN9RNT1</accession>
<evidence type="ECO:0000313" key="2">
    <source>
        <dbReference type="Proteomes" id="UP001374584"/>
    </source>
</evidence>
<protein>
    <submittedName>
        <fullName evidence="1">Uncharacterized protein</fullName>
    </submittedName>
</protein>
<dbReference type="AlphaFoldDB" id="A0AAN9RNT1"/>
<organism evidence="1 2">
    <name type="scientific">Phaseolus coccineus</name>
    <name type="common">Scarlet runner bean</name>
    <name type="synonym">Phaseolus multiflorus</name>
    <dbReference type="NCBI Taxonomy" id="3886"/>
    <lineage>
        <taxon>Eukaryota</taxon>
        <taxon>Viridiplantae</taxon>
        <taxon>Streptophyta</taxon>
        <taxon>Embryophyta</taxon>
        <taxon>Tracheophyta</taxon>
        <taxon>Spermatophyta</taxon>
        <taxon>Magnoliopsida</taxon>
        <taxon>eudicotyledons</taxon>
        <taxon>Gunneridae</taxon>
        <taxon>Pentapetalae</taxon>
        <taxon>rosids</taxon>
        <taxon>fabids</taxon>
        <taxon>Fabales</taxon>
        <taxon>Fabaceae</taxon>
        <taxon>Papilionoideae</taxon>
        <taxon>50 kb inversion clade</taxon>
        <taxon>NPAAA clade</taxon>
        <taxon>indigoferoid/millettioid clade</taxon>
        <taxon>Phaseoleae</taxon>
        <taxon>Phaseolus</taxon>
    </lineage>
</organism>
<keyword evidence="2" id="KW-1185">Reference proteome</keyword>
<dbReference type="Proteomes" id="UP001374584">
    <property type="component" value="Unassembled WGS sequence"/>
</dbReference>
<name>A0AAN9RNT1_PHACN</name>
<comment type="caution">
    <text evidence="1">The sequence shown here is derived from an EMBL/GenBank/DDBJ whole genome shotgun (WGS) entry which is preliminary data.</text>
</comment>
<proteinExistence type="predicted"/>
<reference evidence="1 2" key="1">
    <citation type="submission" date="2024-01" db="EMBL/GenBank/DDBJ databases">
        <title>The genomes of 5 underutilized Papilionoideae crops provide insights into root nodulation and disease resistanc.</title>
        <authorList>
            <person name="Jiang F."/>
        </authorList>
    </citation>
    <scope>NUCLEOTIDE SEQUENCE [LARGE SCALE GENOMIC DNA]</scope>
    <source>
        <strain evidence="1">JINMINGXINNONG_FW02</strain>
        <tissue evidence="1">Leaves</tissue>
    </source>
</reference>
<dbReference type="EMBL" id="JAYMYR010000002">
    <property type="protein sequence ID" value="KAK7378242.1"/>
    <property type="molecule type" value="Genomic_DNA"/>
</dbReference>
<sequence>MELLCRSHRHYSSSFTLPYDCIAMEHMSMVELDFAEVSAWIKMHALSLTTGQLDRKREKRTSCISLKERAHVRDKSIDMYGSFNGYKLGAFGLLVTIETAFTHKSEWVEPLEILFSRTGSNG</sequence>
<gene>
    <name evidence="1" type="ORF">VNO80_03680</name>
</gene>